<evidence type="ECO:0000313" key="1">
    <source>
        <dbReference type="EMBL" id="OWJ73587.1"/>
    </source>
</evidence>
<gene>
    <name evidence="2" type="ORF">CDV52_16190</name>
    <name evidence="1" type="ORF">CDV53_15300</name>
</gene>
<reference evidence="3 4" key="1">
    <citation type="submission" date="2016-11" db="EMBL/GenBank/DDBJ databases">
        <title>Comparison of Traditional DNA-DNA Hybridization with In Silico Genomic Analysis.</title>
        <authorList>
            <person name="Nicholson A.C."/>
            <person name="Sammons S."/>
            <person name="Humrighouse B.W."/>
            <person name="Graziano J."/>
            <person name="Lasker B."/>
            <person name="Whitney A.M."/>
            <person name="Mcquiston J.R."/>
        </authorList>
    </citation>
    <scope>NUCLEOTIDE SEQUENCE [LARGE SCALE GENOMIC DNA]</scope>
    <source>
        <strain evidence="1 4">H1892</strain>
        <strain evidence="2 3">H2381</strain>
    </source>
</reference>
<sequence length="64" mass="6937">MLWLIMAIVIYKVEFAPIWKVLPDSMGYKGQDSVGAVSRAAAAGVATVGSIRRREQPKSSRGCI</sequence>
<dbReference type="Proteomes" id="UP000196640">
    <property type="component" value="Unassembled WGS sequence"/>
</dbReference>
<dbReference type="EMBL" id="NIPX01000031">
    <property type="protein sequence ID" value="OWJ81992.1"/>
    <property type="molecule type" value="Genomic_DNA"/>
</dbReference>
<dbReference type="EMBL" id="NIPV01000090">
    <property type="protein sequence ID" value="OWJ73587.1"/>
    <property type="molecule type" value="Genomic_DNA"/>
</dbReference>
<dbReference type="AlphaFoldDB" id="A0A212AKJ6"/>
<evidence type="ECO:0000313" key="2">
    <source>
        <dbReference type="EMBL" id="OWJ81992.1"/>
    </source>
</evidence>
<accession>A0A212AKJ6</accession>
<proteinExistence type="predicted"/>
<protein>
    <submittedName>
        <fullName evidence="2">Uncharacterized protein</fullName>
    </submittedName>
</protein>
<evidence type="ECO:0000313" key="4">
    <source>
        <dbReference type="Proteomes" id="UP000214673"/>
    </source>
</evidence>
<organism evidence="2 3">
    <name type="scientific">Haematobacter missouriensis</name>
    <dbReference type="NCBI Taxonomy" id="366616"/>
    <lineage>
        <taxon>Bacteria</taxon>
        <taxon>Pseudomonadati</taxon>
        <taxon>Pseudomonadota</taxon>
        <taxon>Alphaproteobacteria</taxon>
        <taxon>Rhodobacterales</taxon>
        <taxon>Paracoccaceae</taxon>
        <taxon>Haematobacter</taxon>
    </lineage>
</organism>
<evidence type="ECO:0000313" key="3">
    <source>
        <dbReference type="Proteomes" id="UP000196640"/>
    </source>
</evidence>
<dbReference type="Proteomes" id="UP000214673">
    <property type="component" value="Unassembled WGS sequence"/>
</dbReference>
<name>A0A212AKJ6_9RHOB</name>
<keyword evidence="4" id="KW-1185">Reference proteome</keyword>
<comment type="caution">
    <text evidence="2">The sequence shown here is derived from an EMBL/GenBank/DDBJ whole genome shotgun (WGS) entry which is preliminary data.</text>
</comment>